<evidence type="ECO:0000256" key="7">
    <source>
        <dbReference type="PROSITE-ProRule" id="PRU01360"/>
    </source>
</evidence>
<dbReference type="InterPro" id="IPR039426">
    <property type="entry name" value="TonB-dep_rcpt-like"/>
</dbReference>
<evidence type="ECO:0000256" key="5">
    <source>
        <dbReference type="ARBA" id="ARBA00023136"/>
    </source>
</evidence>
<dbReference type="EMBL" id="CP053435">
    <property type="protein sequence ID" value="QJW89784.1"/>
    <property type="molecule type" value="Genomic_DNA"/>
</dbReference>
<dbReference type="InterPro" id="IPR023997">
    <property type="entry name" value="TonB-dep_OMP_SusC/RagA_CS"/>
</dbReference>
<dbReference type="InterPro" id="IPR008969">
    <property type="entry name" value="CarboxyPept-like_regulatory"/>
</dbReference>
<dbReference type="AlphaFoldDB" id="A0A6M5Y8F0"/>
<evidence type="ECO:0000313" key="9">
    <source>
        <dbReference type="EMBL" id="QJW89784.1"/>
    </source>
</evidence>
<dbReference type="KEGG" id="stae:HNV11_10545"/>
<dbReference type="InterPro" id="IPR036942">
    <property type="entry name" value="Beta-barrel_TonB_sf"/>
</dbReference>
<dbReference type="NCBIfam" id="TIGR04057">
    <property type="entry name" value="SusC_RagA_signa"/>
    <property type="match status" value="1"/>
</dbReference>
<dbReference type="Gene3D" id="2.170.130.10">
    <property type="entry name" value="TonB-dependent receptor, plug domain"/>
    <property type="match status" value="1"/>
</dbReference>
<dbReference type="InterPro" id="IPR023996">
    <property type="entry name" value="TonB-dep_OMP_SusC/RagA"/>
</dbReference>
<dbReference type="Gene3D" id="2.40.170.20">
    <property type="entry name" value="TonB-dependent receptor, beta-barrel domain"/>
    <property type="match status" value="1"/>
</dbReference>
<gene>
    <name evidence="9" type="ORF">HNV11_10545</name>
</gene>
<evidence type="ECO:0000313" key="10">
    <source>
        <dbReference type="Proteomes" id="UP000502756"/>
    </source>
</evidence>
<organism evidence="9 10">
    <name type="scientific">Spirosoma taeanense</name>
    <dbReference type="NCBI Taxonomy" id="2735870"/>
    <lineage>
        <taxon>Bacteria</taxon>
        <taxon>Pseudomonadati</taxon>
        <taxon>Bacteroidota</taxon>
        <taxon>Cytophagia</taxon>
        <taxon>Cytophagales</taxon>
        <taxon>Cytophagaceae</taxon>
        <taxon>Spirosoma</taxon>
    </lineage>
</organism>
<reference evidence="9 10" key="1">
    <citation type="submission" date="2020-05" db="EMBL/GenBank/DDBJ databases">
        <title>Genome sequencing of Spirosoma sp. TS118.</title>
        <authorList>
            <person name="Lee J.-H."/>
            <person name="Jeong S."/>
            <person name="Zhao L."/>
            <person name="Jung J.-H."/>
            <person name="Kim M.-K."/>
            <person name="Lim S."/>
        </authorList>
    </citation>
    <scope>NUCLEOTIDE SEQUENCE [LARGE SCALE GENOMIC DNA]</scope>
    <source>
        <strain evidence="9 10">TS118</strain>
    </source>
</reference>
<sequence length="1155" mass="125000">MKISSLQLLLALTLTHVGFALDGKAQELLSRRVSISAQNEDIEVTIRRIEKQANVQFLFSREIIQSKRKINYQAKNEQLAQVLDHILTPLKLSYEVVGQQIVIKREVAPSTQLPQNAAGEASLEAAVDKQITGRVTGETGEGLPGVNIQIKNTTRGTTTDGNGAYRLSVPEDAGTVLVFSFIGYVTQELTVGARSVINVTLANDDKTLNEVVVVGYGTQRKRDVTGAVASVSEATLKEVPAPNLVSQLKGRAAGVTVVSNGSTPGAQGQIRIRGNRTLTTNSGSSDGLDGPLVVVDGIPYGGLNDINPDDVANLEILKDASATAIYGSRGAGGVILITTKRGKIGKPVFSYDGYHGVTSIMGRFNVMTGSEYAQFKADATTYNRSAPGTTAYPLTQKEKDALAAGISTDWQDLIYRNGFNTNHQLSMQGGVENTQYSLGLGYFNETGIIPSQNFQRFTIRATLDQRLGKNIKIGLNTLNTLIYQNTPGGGGIPGGLVRLTPLAAPYNADGSVNLFPAEGSIDAATISPLTILTKRDSYLGRTRSLRTFNSLYAEVNILPGLRYRFNAGLNFSQSNYNGYGGPLTYFNNATVQSSSNAEISNTEYWDVNFQHLLYYDKVFAGKHKLGFTGLYEITKNHSLGSRFTVTGVPADYIKTSNFSLAAGQPVANSDFGNSFSEVGLISYMGRINYSYNDRYLLTLTLRRDGSSTLSPSNRYFNYPAVGTGWNIIEEPFMKSVPVVSNLKLRAGWGISGNRNVGAYATLGALSAGYYNFGLGTAGQQLAYTVTSLPASDLGWQSTSQTDIGIDFGFLNNRITGSVDWYHQKTKDILLSVPLPPSNGAGSTLKNLGRTEGKGLEAALTFDIFRNPQGFNWSADVTYFFNREKITQLTTPEEKANLGAGWFVGQPLSVIYDYRKLGIWQLSDKENGTLAKQTSPVQFPGQIRVEDVNGDNKIDASDRQILGNFQPRWEGGLTNRFTFKGFDASIVTFARMGMKVLVPYLTGNSTGSGGFAFFNQGRVNQVKVDYWTDNNPTNAFPAPDAGSAVAYFGSTLGYYDGSFIKCRSINLGYTFSSQLIKKIGAGSARVYVNATNPFIIYSPLVSQNLAIDPEGNSYASGTATLNPQGASERGAPERQIAVNLNNPPIRQFTVGVNLKF</sequence>
<evidence type="ECO:0000256" key="4">
    <source>
        <dbReference type="ARBA" id="ARBA00022692"/>
    </source>
</evidence>
<dbReference type="Pfam" id="PF07715">
    <property type="entry name" value="Plug"/>
    <property type="match status" value="1"/>
</dbReference>
<name>A0A6M5Y8F0_9BACT</name>
<keyword evidence="6 7" id="KW-0998">Cell outer membrane</keyword>
<dbReference type="PROSITE" id="PS52016">
    <property type="entry name" value="TONB_DEPENDENT_REC_3"/>
    <property type="match status" value="1"/>
</dbReference>
<protein>
    <submittedName>
        <fullName evidence="9">TonB-dependent receptor</fullName>
    </submittedName>
</protein>
<keyword evidence="3 7" id="KW-1134">Transmembrane beta strand</keyword>
<keyword evidence="4 7" id="KW-0812">Transmembrane</keyword>
<comment type="subcellular location">
    <subcellularLocation>
        <location evidence="1 7">Cell outer membrane</location>
        <topology evidence="1 7">Multi-pass membrane protein</topology>
    </subcellularLocation>
</comment>
<dbReference type="NCBIfam" id="TIGR04056">
    <property type="entry name" value="OMP_RagA_SusC"/>
    <property type="match status" value="1"/>
</dbReference>
<dbReference type="Gene3D" id="2.60.40.1120">
    <property type="entry name" value="Carboxypeptidase-like, regulatory domain"/>
    <property type="match status" value="1"/>
</dbReference>
<keyword evidence="9" id="KW-0675">Receptor</keyword>
<dbReference type="Pfam" id="PF13715">
    <property type="entry name" value="CarbopepD_reg_2"/>
    <property type="match status" value="1"/>
</dbReference>
<dbReference type="Proteomes" id="UP000502756">
    <property type="component" value="Chromosome"/>
</dbReference>
<evidence type="ECO:0000256" key="6">
    <source>
        <dbReference type="ARBA" id="ARBA00023237"/>
    </source>
</evidence>
<dbReference type="RefSeq" id="WP_171739624.1">
    <property type="nucleotide sequence ID" value="NZ_CP053435.1"/>
</dbReference>
<proteinExistence type="inferred from homology"/>
<keyword evidence="5 7" id="KW-0472">Membrane</keyword>
<feature type="domain" description="TonB-dependent receptor plug" evidence="8">
    <location>
        <begin position="221"/>
        <end position="334"/>
    </location>
</feature>
<evidence type="ECO:0000259" key="8">
    <source>
        <dbReference type="Pfam" id="PF07715"/>
    </source>
</evidence>
<dbReference type="InterPro" id="IPR012910">
    <property type="entry name" value="Plug_dom"/>
</dbReference>
<keyword evidence="2 7" id="KW-0813">Transport</keyword>
<dbReference type="SUPFAM" id="SSF49464">
    <property type="entry name" value="Carboxypeptidase regulatory domain-like"/>
    <property type="match status" value="1"/>
</dbReference>
<evidence type="ECO:0000256" key="3">
    <source>
        <dbReference type="ARBA" id="ARBA00022452"/>
    </source>
</evidence>
<keyword evidence="10" id="KW-1185">Reference proteome</keyword>
<dbReference type="GO" id="GO:0009279">
    <property type="term" value="C:cell outer membrane"/>
    <property type="evidence" value="ECO:0007669"/>
    <property type="project" value="UniProtKB-SubCell"/>
</dbReference>
<comment type="similarity">
    <text evidence="7">Belongs to the TonB-dependent receptor family.</text>
</comment>
<evidence type="ECO:0000256" key="1">
    <source>
        <dbReference type="ARBA" id="ARBA00004571"/>
    </source>
</evidence>
<accession>A0A6M5Y8F0</accession>
<dbReference type="SUPFAM" id="SSF56935">
    <property type="entry name" value="Porins"/>
    <property type="match status" value="1"/>
</dbReference>
<evidence type="ECO:0000256" key="2">
    <source>
        <dbReference type="ARBA" id="ARBA00022448"/>
    </source>
</evidence>
<dbReference type="InterPro" id="IPR037066">
    <property type="entry name" value="Plug_dom_sf"/>
</dbReference>